<organism evidence="4 5">
    <name type="scientific">Fraxinus pennsylvanica</name>
    <dbReference type="NCBI Taxonomy" id="56036"/>
    <lineage>
        <taxon>Eukaryota</taxon>
        <taxon>Viridiplantae</taxon>
        <taxon>Streptophyta</taxon>
        <taxon>Embryophyta</taxon>
        <taxon>Tracheophyta</taxon>
        <taxon>Spermatophyta</taxon>
        <taxon>Magnoliopsida</taxon>
        <taxon>eudicotyledons</taxon>
        <taxon>Gunneridae</taxon>
        <taxon>Pentapetalae</taxon>
        <taxon>asterids</taxon>
        <taxon>lamiids</taxon>
        <taxon>Lamiales</taxon>
        <taxon>Oleaceae</taxon>
        <taxon>Oleeae</taxon>
        <taxon>Fraxinus</taxon>
    </lineage>
</organism>
<evidence type="ECO:0000256" key="1">
    <source>
        <dbReference type="ARBA" id="ARBA00010515"/>
    </source>
</evidence>
<dbReference type="GO" id="GO:0016787">
    <property type="term" value="F:hydrolase activity"/>
    <property type="evidence" value="ECO:0007669"/>
    <property type="project" value="InterPro"/>
</dbReference>
<feature type="domain" description="Alpha/beta hydrolase fold-3" evidence="3">
    <location>
        <begin position="114"/>
        <end position="334"/>
    </location>
</feature>
<dbReference type="Pfam" id="PF07859">
    <property type="entry name" value="Abhydrolase_3"/>
    <property type="match status" value="1"/>
</dbReference>
<evidence type="ECO:0000256" key="2">
    <source>
        <dbReference type="SAM" id="SignalP"/>
    </source>
</evidence>
<proteinExistence type="inferred from homology"/>
<name>A0AAD2DTS5_9LAMI</name>
<evidence type="ECO:0000313" key="5">
    <source>
        <dbReference type="Proteomes" id="UP000834106"/>
    </source>
</evidence>
<keyword evidence="5" id="KW-1185">Reference proteome</keyword>
<reference evidence="4" key="1">
    <citation type="submission" date="2023-05" db="EMBL/GenBank/DDBJ databases">
        <authorList>
            <person name="Huff M."/>
        </authorList>
    </citation>
    <scope>NUCLEOTIDE SEQUENCE</scope>
</reference>
<dbReference type="Proteomes" id="UP000834106">
    <property type="component" value="Chromosome 8"/>
</dbReference>
<dbReference type="AlphaFoldDB" id="A0AAD2DTS5"/>
<dbReference type="PANTHER" id="PTHR23024:SF113">
    <property type="entry name" value="CARBOXYLESTERASE 8-RELATED"/>
    <property type="match status" value="1"/>
</dbReference>
<accession>A0AAD2DTS5</accession>
<gene>
    <name evidence="4" type="ORF">FPE_LOCUS14482</name>
</gene>
<dbReference type="Gene3D" id="3.40.50.1820">
    <property type="entry name" value="alpha/beta hydrolase"/>
    <property type="match status" value="1"/>
</dbReference>
<dbReference type="PANTHER" id="PTHR23024">
    <property type="entry name" value="ARYLACETAMIDE DEACETYLASE"/>
    <property type="match status" value="1"/>
</dbReference>
<evidence type="ECO:0000313" key="4">
    <source>
        <dbReference type="EMBL" id="CAI9767052.1"/>
    </source>
</evidence>
<feature type="signal peptide" evidence="2">
    <location>
        <begin position="1"/>
        <end position="29"/>
    </location>
</feature>
<comment type="similarity">
    <text evidence="1">Belongs to the 'GDXG' lipolytic enzyme family.</text>
</comment>
<protein>
    <recommendedName>
        <fullName evidence="3">Alpha/beta hydrolase fold-3 domain-containing protein</fullName>
    </recommendedName>
</protein>
<dbReference type="InterPro" id="IPR013094">
    <property type="entry name" value="AB_hydrolase_3"/>
</dbReference>
<keyword evidence="2" id="KW-0732">Signal</keyword>
<feature type="chain" id="PRO_5041961048" description="Alpha/beta hydrolase fold-3 domain-containing protein" evidence="2">
    <location>
        <begin position="30"/>
        <end position="348"/>
    </location>
</feature>
<dbReference type="InterPro" id="IPR050466">
    <property type="entry name" value="Carboxylest/Gibb_receptor"/>
</dbReference>
<dbReference type="SUPFAM" id="SSF53474">
    <property type="entry name" value="alpha/beta-Hydrolases"/>
    <property type="match status" value="1"/>
</dbReference>
<dbReference type="EMBL" id="OU503043">
    <property type="protein sequence ID" value="CAI9767052.1"/>
    <property type="molecule type" value="Genomic_DNA"/>
</dbReference>
<evidence type="ECO:0000259" key="3">
    <source>
        <dbReference type="Pfam" id="PF07859"/>
    </source>
</evidence>
<sequence>MLEQQLTSWHAVAIYTIVLFLCFFQSCQATMADPKETVSHTWKEVFQVLGFNLTLTREERVPIVNATPFPDPNQPNQVAFSKDVPLNPPHSKFKSFIRLYVPVELPQQTKLPIIIFIHGGGFVELSPASLGFHDLCNNLSARVRAVVASVNYRLAPEHPLPAAYVDALDAISWVHSQEKVSFHRDLWLEQFADFSRVFIMGSSAGANIAYHVALRASEFDLRPLKIQGVLLSQPFFGAVERTSSELRLIEDRYLPLYMADAYWTLALPFQANRDHEFSNPFSRGFERVRRVPRWFVKDDEGDPMIDRARELVCKLAVKKVPVVYRFYPGGFHGVEMANLYDSSSCPFS</sequence>
<dbReference type="InterPro" id="IPR029058">
    <property type="entry name" value="AB_hydrolase_fold"/>
</dbReference>